<evidence type="ECO:0000313" key="3">
    <source>
        <dbReference type="Proteomes" id="UP000193926"/>
    </source>
</evidence>
<dbReference type="OrthoDB" id="7839482at2"/>
<dbReference type="AlphaFoldDB" id="A0A1X4NQ69"/>
<keyword evidence="3" id="KW-1185">Reference proteome</keyword>
<keyword evidence="1" id="KW-1133">Transmembrane helix</keyword>
<name>A0A1X4NQ69_9RHOB</name>
<feature type="transmembrane region" description="Helical" evidence="1">
    <location>
        <begin position="172"/>
        <end position="195"/>
    </location>
</feature>
<feature type="transmembrane region" description="Helical" evidence="1">
    <location>
        <begin position="46"/>
        <end position="65"/>
    </location>
</feature>
<keyword evidence="1" id="KW-0812">Transmembrane</keyword>
<evidence type="ECO:0000313" key="2">
    <source>
        <dbReference type="EMBL" id="OSQ53031.1"/>
    </source>
</evidence>
<dbReference type="RefSeq" id="WP_085634682.1">
    <property type="nucleotide sequence ID" value="NZ_JFKC01000001.1"/>
</dbReference>
<feature type="transmembrane region" description="Helical" evidence="1">
    <location>
        <begin position="110"/>
        <end position="128"/>
    </location>
</feature>
<comment type="caution">
    <text evidence="2">The sequence shown here is derived from an EMBL/GenBank/DDBJ whole genome shotgun (WGS) entry which is preliminary data.</text>
</comment>
<feature type="transmembrane region" description="Helical" evidence="1">
    <location>
        <begin position="86"/>
        <end position="104"/>
    </location>
</feature>
<organism evidence="2 3">
    <name type="scientific">Marivita geojedonensis</name>
    <dbReference type="NCBI Taxonomy" id="1123756"/>
    <lineage>
        <taxon>Bacteria</taxon>
        <taxon>Pseudomonadati</taxon>
        <taxon>Pseudomonadota</taxon>
        <taxon>Alphaproteobacteria</taxon>
        <taxon>Rhodobacterales</taxon>
        <taxon>Roseobacteraceae</taxon>
        <taxon>Marivita</taxon>
    </lineage>
</organism>
<feature type="transmembrane region" description="Helical" evidence="1">
    <location>
        <begin position="21"/>
        <end position="40"/>
    </location>
</feature>
<dbReference type="Proteomes" id="UP000193926">
    <property type="component" value="Unassembled WGS sequence"/>
</dbReference>
<accession>A0A1X4NQ69</accession>
<keyword evidence="1" id="KW-0472">Membrane</keyword>
<gene>
    <name evidence="2" type="ORF">MGEO_00170</name>
</gene>
<evidence type="ECO:0000256" key="1">
    <source>
        <dbReference type="SAM" id="Phobius"/>
    </source>
</evidence>
<dbReference type="EMBL" id="JFKC01000001">
    <property type="protein sequence ID" value="OSQ53031.1"/>
    <property type="molecule type" value="Genomic_DNA"/>
</dbReference>
<sequence>MPNWVIDIYVLLTSRVPIPRMLFLFSVITLSLFTLTSHHHATLKEVGLVLPVMCALFGHVAVVAVKMPASLQSYERIGIRNAGGKLILIWLAAYAGAMALPSLAVAQAALSLGIAVYLCMFVVVVFMFGDGDKVGWFARDWDEGQRNAANWQVARLFALILLNELASRHGTAFDWIIAITLGPIALHYLMYWTILATHPYDKTTRPD</sequence>
<proteinExistence type="predicted"/>
<reference evidence="2 3" key="1">
    <citation type="submission" date="2014-03" db="EMBL/GenBank/DDBJ databases">
        <title>The draft genome sequence of Marivita geojedonensis KCTC 23882.</title>
        <authorList>
            <person name="Lai Q."/>
            <person name="Shao Z."/>
        </authorList>
    </citation>
    <scope>NUCLEOTIDE SEQUENCE [LARGE SCALE GENOMIC DNA]</scope>
    <source>
        <strain evidence="2 3">DPG-138</strain>
    </source>
</reference>
<protein>
    <submittedName>
        <fullName evidence="2">Uncharacterized protein</fullName>
    </submittedName>
</protein>
<dbReference type="STRING" id="1123756.MGEO_00170"/>